<organism evidence="2 3">
    <name type="scientific">Candidatus Onthovivens merdipullorum</name>
    <dbReference type="NCBI Taxonomy" id="2840889"/>
    <lineage>
        <taxon>Bacteria</taxon>
        <taxon>Bacillati</taxon>
        <taxon>Bacillota</taxon>
        <taxon>Bacilli</taxon>
        <taxon>Bacillales</taxon>
        <taxon>Candidatus Onthovivens</taxon>
    </lineage>
</organism>
<keyword evidence="1" id="KW-0812">Transmembrane</keyword>
<dbReference type="AlphaFoldDB" id="A0A9D9GW13"/>
<dbReference type="Proteomes" id="UP000823613">
    <property type="component" value="Unassembled WGS sequence"/>
</dbReference>
<evidence type="ECO:0000313" key="2">
    <source>
        <dbReference type="EMBL" id="MBO8427311.1"/>
    </source>
</evidence>
<dbReference type="Pfam" id="PF06177">
    <property type="entry name" value="QueT"/>
    <property type="match status" value="1"/>
</dbReference>
<feature type="transmembrane region" description="Helical" evidence="1">
    <location>
        <begin position="148"/>
        <end position="176"/>
    </location>
</feature>
<keyword evidence="1" id="KW-0472">Membrane</keyword>
<dbReference type="InterPro" id="IPR010387">
    <property type="entry name" value="QueT"/>
</dbReference>
<keyword evidence="1" id="KW-1133">Transmembrane helix</keyword>
<evidence type="ECO:0000313" key="3">
    <source>
        <dbReference type="Proteomes" id="UP000823613"/>
    </source>
</evidence>
<accession>A0A9D9GW13</accession>
<dbReference type="PANTHER" id="PTHR40044">
    <property type="entry name" value="INTEGRAL MEMBRANE PROTEIN-RELATED"/>
    <property type="match status" value="1"/>
</dbReference>
<protein>
    <submittedName>
        <fullName evidence="2">QueT transporter family protein</fullName>
    </submittedName>
</protein>
<comment type="caution">
    <text evidence="2">The sequence shown here is derived from an EMBL/GenBank/DDBJ whole genome shotgun (WGS) entry which is preliminary data.</text>
</comment>
<feature type="transmembrane region" description="Helical" evidence="1">
    <location>
        <begin position="24"/>
        <end position="45"/>
    </location>
</feature>
<feature type="transmembrane region" description="Helical" evidence="1">
    <location>
        <begin position="113"/>
        <end position="136"/>
    </location>
</feature>
<name>A0A9D9GW13_9BACL</name>
<dbReference type="PANTHER" id="PTHR40044:SF1">
    <property type="entry name" value="INTEGRAL MEMBRANE PROTEIN"/>
    <property type="match status" value="1"/>
</dbReference>
<sequence>MVESTKQDSKFVKWFKTNFTTRSIAINAIIAALYAVITYLCGPLAYEFAQFRFSEFLNLMVFFNPTYTLGLTIGCFLGNLASTVGMYDLIFGTLATFVSNIIMVYLAKVFKNLFLSGLVPCLVNAIVVPFVIYLGSMNTSDAMSLSNGMYWIMFGWVFLGEFVCINVIGYPLFLLITKKSNILVKTLEFNRNLDYKW</sequence>
<gene>
    <name evidence="2" type="ORF">IAC58_01970</name>
</gene>
<evidence type="ECO:0000256" key="1">
    <source>
        <dbReference type="SAM" id="Phobius"/>
    </source>
</evidence>
<reference evidence="2" key="2">
    <citation type="journal article" date="2021" name="PeerJ">
        <title>Extensive microbial diversity within the chicken gut microbiome revealed by metagenomics and culture.</title>
        <authorList>
            <person name="Gilroy R."/>
            <person name="Ravi A."/>
            <person name="Getino M."/>
            <person name="Pursley I."/>
            <person name="Horton D.L."/>
            <person name="Alikhan N.F."/>
            <person name="Baker D."/>
            <person name="Gharbi K."/>
            <person name="Hall N."/>
            <person name="Watson M."/>
            <person name="Adriaenssens E.M."/>
            <person name="Foster-Nyarko E."/>
            <person name="Jarju S."/>
            <person name="Secka A."/>
            <person name="Antonio M."/>
            <person name="Oren A."/>
            <person name="Chaudhuri R.R."/>
            <person name="La Ragione R."/>
            <person name="Hildebrand F."/>
            <person name="Pallen M.J."/>
        </authorList>
    </citation>
    <scope>NUCLEOTIDE SEQUENCE</scope>
    <source>
        <strain evidence="2">11159</strain>
    </source>
</reference>
<proteinExistence type="predicted"/>
<dbReference type="EMBL" id="JADIMY010000042">
    <property type="protein sequence ID" value="MBO8427311.1"/>
    <property type="molecule type" value="Genomic_DNA"/>
</dbReference>
<dbReference type="PIRSF" id="PIRSF031501">
    <property type="entry name" value="QueT"/>
    <property type="match status" value="1"/>
</dbReference>
<reference evidence="2" key="1">
    <citation type="submission" date="2020-10" db="EMBL/GenBank/DDBJ databases">
        <authorList>
            <person name="Gilroy R."/>
        </authorList>
    </citation>
    <scope>NUCLEOTIDE SEQUENCE</scope>
    <source>
        <strain evidence="2">11159</strain>
    </source>
</reference>
<feature type="transmembrane region" description="Helical" evidence="1">
    <location>
        <begin position="86"/>
        <end position="106"/>
    </location>
</feature>
<feature type="transmembrane region" description="Helical" evidence="1">
    <location>
        <begin position="57"/>
        <end position="80"/>
    </location>
</feature>